<dbReference type="InterPro" id="IPR029058">
    <property type="entry name" value="AB_hydrolase_fold"/>
</dbReference>
<proteinExistence type="inferred from homology"/>
<dbReference type="Pfam" id="PF08386">
    <property type="entry name" value="Abhydrolase_4"/>
    <property type="match status" value="1"/>
</dbReference>
<name>A0ABP6PG35_9ACTN</name>
<protein>
    <submittedName>
        <fullName evidence="7">Alpha/beta hydrolase</fullName>
    </submittedName>
</protein>
<comment type="caution">
    <text evidence="7">The sequence shown here is derived from an EMBL/GenBank/DDBJ whole genome shotgun (WGS) entry which is preliminary data.</text>
</comment>
<evidence type="ECO:0000256" key="1">
    <source>
        <dbReference type="ARBA" id="ARBA00010088"/>
    </source>
</evidence>
<accession>A0ABP6PG35</accession>
<evidence type="ECO:0000313" key="7">
    <source>
        <dbReference type="EMBL" id="GAA3178005.1"/>
    </source>
</evidence>
<dbReference type="InterPro" id="IPR000073">
    <property type="entry name" value="AB_hydrolase_1"/>
</dbReference>
<feature type="domain" description="AB hydrolase-1" evidence="5">
    <location>
        <begin position="108"/>
        <end position="289"/>
    </location>
</feature>
<dbReference type="Pfam" id="PF00561">
    <property type="entry name" value="Abhydrolase_1"/>
    <property type="match status" value="1"/>
</dbReference>
<evidence type="ECO:0000256" key="2">
    <source>
        <dbReference type="ARBA" id="ARBA00022729"/>
    </source>
</evidence>
<feature type="region of interest" description="Disordered" evidence="4">
    <location>
        <begin position="506"/>
        <end position="529"/>
    </location>
</feature>
<gene>
    <name evidence="7" type="ORF">GCM10010451_28760</name>
</gene>
<evidence type="ECO:0000259" key="6">
    <source>
        <dbReference type="Pfam" id="PF08386"/>
    </source>
</evidence>
<keyword evidence="2" id="KW-0732">Signal</keyword>
<organism evidence="7 8">
    <name type="scientific">Streptomyces virens</name>
    <dbReference type="NCBI Taxonomy" id="285572"/>
    <lineage>
        <taxon>Bacteria</taxon>
        <taxon>Bacillati</taxon>
        <taxon>Actinomycetota</taxon>
        <taxon>Actinomycetes</taxon>
        <taxon>Kitasatosporales</taxon>
        <taxon>Streptomycetaceae</taxon>
        <taxon>Streptomyces</taxon>
    </lineage>
</organism>
<comment type="similarity">
    <text evidence="1">Belongs to the peptidase S33 family.</text>
</comment>
<keyword evidence="8" id="KW-1185">Reference proteome</keyword>
<dbReference type="PANTHER" id="PTHR43248:SF29">
    <property type="entry name" value="TRIPEPTIDYL AMINOPEPTIDASE"/>
    <property type="match status" value="1"/>
</dbReference>
<feature type="domain" description="Peptidase S33 tripeptidyl aminopeptidase-like C-terminal" evidence="6">
    <location>
        <begin position="419"/>
        <end position="513"/>
    </location>
</feature>
<evidence type="ECO:0000259" key="5">
    <source>
        <dbReference type="Pfam" id="PF00561"/>
    </source>
</evidence>
<sequence length="529" mass="56466">MPGWERERAAARLVDMSPTTTHTLALTAVPAALLVALLPPLTADAVPGTAARPALTWAPCAGTSATADARQECATLRVPMDHADPTGPQISLALSRIPAENPDSRHGALLLIPGGPGGSSIDDPSGKGQKLPREIRDQYDLIGFAPRGLAPSTSVDCKLEPTDLAAAKLRPWPAPDGSIGRNMATAERLATACARNGGELLRHLDTRNNARDLDRVRAALGERKISAWAVSYGTYVGAVYSQMFPHRTDRIVLDSNDDPDPVRANRAWLAAHEQGVEDVFPHFAAWASKPGNPDRVAETAAEVRPLFLRLAARLDREPIPWPGADAGELNGNVLRQTMLDSLYRPGRYPALAQLMRAARQGTVPPVPPAPPESVVQNVTAVGVGTLCNDVAWPTSPAVYEKGVADSRAEYPLTAGMPRNALPCAAWPHQPREAPVRITGRGPSNILLVQNRRDVATPLGGAWKLREAFGRRAVMVTVDSTGHHAYLAEGNACGDRTVSRFLATGARPDRDTYCPQDGTPASQAVRPTGR</sequence>
<dbReference type="Gene3D" id="3.40.50.1820">
    <property type="entry name" value="alpha/beta hydrolase"/>
    <property type="match status" value="1"/>
</dbReference>
<evidence type="ECO:0000256" key="4">
    <source>
        <dbReference type="SAM" id="MobiDB-lite"/>
    </source>
</evidence>
<dbReference type="PANTHER" id="PTHR43248">
    <property type="entry name" value="2-SUCCINYL-6-HYDROXY-2,4-CYCLOHEXADIENE-1-CARBOXYLATE SYNTHASE"/>
    <property type="match status" value="1"/>
</dbReference>
<dbReference type="InterPro" id="IPR051601">
    <property type="entry name" value="Serine_prot/Carboxylest_S33"/>
</dbReference>
<keyword evidence="3 7" id="KW-0378">Hydrolase</keyword>
<dbReference type="EMBL" id="BAAAUH010000018">
    <property type="protein sequence ID" value="GAA3178005.1"/>
    <property type="molecule type" value="Genomic_DNA"/>
</dbReference>
<dbReference type="Proteomes" id="UP001501866">
    <property type="component" value="Unassembled WGS sequence"/>
</dbReference>
<evidence type="ECO:0000313" key="8">
    <source>
        <dbReference type="Proteomes" id="UP001501866"/>
    </source>
</evidence>
<dbReference type="InterPro" id="IPR013595">
    <property type="entry name" value="Pept_S33_TAP-like_C"/>
</dbReference>
<reference evidence="8" key="1">
    <citation type="journal article" date="2019" name="Int. J. Syst. Evol. Microbiol.">
        <title>The Global Catalogue of Microorganisms (GCM) 10K type strain sequencing project: providing services to taxonomists for standard genome sequencing and annotation.</title>
        <authorList>
            <consortium name="The Broad Institute Genomics Platform"/>
            <consortium name="The Broad Institute Genome Sequencing Center for Infectious Disease"/>
            <person name="Wu L."/>
            <person name="Ma J."/>
        </authorList>
    </citation>
    <scope>NUCLEOTIDE SEQUENCE [LARGE SCALE GENOMIC DNA]</scope>
    <source>
        <strain evidence="8">JCM 9095</strain>
    </source>
</reference>
<evidence type="ECO:0000256" key="3">
    <source>
        <dbReference type="ARBA" id="ARBA00022801"/>
    </source>
</evidence>
<dbReference type="SUPFAM" id="SSF53474">
    <property type="entry name" value="alpha/beta-Hydrolases"/>
    <property type="match status" value="1"/>
</dbReference>
<dbReference type="GO" id="GO:0016787">
    <property type="term" value="F:hydrolase activity"/>
    <property type="evidence" value="ECO:0007669"/>
    <property type="project" value="UniProtKB-KW"/>
</dbReference>